<evidence type="ECO:0000313" key="3">
    <source>
        <dbReference type="Proteomes" id="UP000179179"/>
    </source>
</evidence>
<feature type="signal peptide" evidence="1">
    <location>
        <begin position="1"/>
        <end position="21"/>
    </location>
</feature>
<dbReference type="AlphaFoldDB" id="A0A1F7ZPW4"/>
<name>A0A1F7ZPW4_9EURO</name>
<keyword evidence="3" id="KW-1185">Reference proteome</keyword>
<evidence type="ECO:0000256" key="1">
    <source>
        <dbReference type="SAM" id="SignalP"/>
    </source>
</evidence>
<organism evidence="2 3">
    <name type="scientific">Aspergillus bombycis</name>
    <dbReference type="NCBI Taxonomy" id="109264"/>
    <lineage>
        <taxon>Eukaryota</taxon>
        <taxon>Fungi</taxon>
        <taxon>Dikarya</taxon>
        <taxon>Ascomycota</taxon>
        <taxon>Pezizomycotina</taxon>
        <taxon>Eurotiomycetes</taxon>
        <taxon>Eurotiomycetidae</taxon>
        <taxon>Eurotiales</taxon>
        <taxon>Aspergillaceae</taxon>
        <taxon>Aspergillus</taxon>
    </lineage>
</organism>
<dbReference type="RefSeq" id="XP_022385217.1">
    <property type="nucleotide sequence ID" value="XM_022536049.1"/>
</dbReference>
<reference evidence="2 3" key="1">
    <citation type="journal article" date="2016" name="Genome Biol. Evol.">
        <title>Draft genome sequence of an aflatoxigenic Aspergillus species, A. bombycis.</title>
        <authorList>
            <person name="Moore G.G."/>
            <person name="Mack B.M."/>
            <person name="Beltz S.B."/>
            <person name="Gilbert M.K."/>
        </authorList>
    </citation>
    <scope>NUCLEOTIDE SEQUENCE [LARGE SCALE GENOMIC DNA]</scope>
    <source>
        <strain evidence="3">NRRL 26010</strain>
    </source>
</reference>
<evidence type="ECO:0000313" key="2">
    <source>
        <dbReference type="EMBL" id="OGM41500.1"/>
    </source>
</evidence>
<gene>
    <name evidence="2" type="ORF">ABOM_008921</name>
</gene>
<comment type="caution">
    <text evidence="2">The sequence shown here is derived from an EMBL/GenBank/DDBJ whole genome shotgun (WGS) entry which is preliminary data.</text>
</comment>
<sequence>MTPSSLSLQASALSFVALSIGHTIGGKQWTAEPTFRHIAGTKPWACGVIGWYQVLTTTQQETKDLVRDTNDAILREAPFFS</sequence>
<keyword evidence="1" id="KW-0732">Signal</keyword>
<protein>
    <submittedName>
        <fullName evidence="2">Uncharacterized protein</fullName>
    </submittedName>
</protein>
<dbReference type="EMBL" id="LYCR01000110">
    <property type="protein sequence ID" value="OGM41500.1"/>
    <property type="molecule type" value="Genomic_DNA"/>
</dbReference>
<proteinExistence type="predicted"/>
<dbReference type="OrthoDB" id="5399817at2759"/>
<dbReference type="GeneID" id="34452311"/>
<accession>A0A1F7ZPW4</accession>
<feature type="chain" id="PRO_5009534056" evidence="1">
    <location>
        <begin position="22"/>
        <end position="81"/>
    </location>
</feature>
<dbReference type="Proteomes" id="UP000179179">
    <property type="component" value="Unassembled WGS sequence"/>
</dbReference>